<dbReference type="EMBL" id="SMAG01000007">
    <property type="protein sequence ID" value="TCS93431.1"/>
    <property type="molecule type" value="Genomic_DNA"/>
</dbReference>
<accession>A0A4R3L1I5</accession>
<dbReference type="RefSeq" id="WP_131925746.1">
    <property type="nucleotide sequence ID" value="NZ_SMAG01000007.1"/>
</dbReference>
<comment type="caution">
    <text evidence="1">The sequence shown here is derived from an EMBL/GenBank/DDBJ whole genome shotgun (WGS) entry which is preliminary data.</text>
</comment>
<sequence length="95" mass="10722">MEIKDLKHTISTIQSELNQIETMAGTLSTIEREHYNLLTRFDHSELVDIAVEEQSGSRQLGTMKQLCLSISQKLEGIHQAIDQDLEGVSNCVQDH</sequence>
<dbReference type="OrthoDB" id="1808959at2"/>
<dbReference type="AlphaFoldDB" id="A0A4R3L1I5"/>
<evidence type="ECO:0000313" key="2">
    <source>
        <dbReference type="Proteomes" id="UP000294937"/>
    </source>
</evidence>
<gene>
    <name evidence="1" type="ORF">EDD58_10778</name>
</gene>
<dbReference type="Proteomes" id="UP000294937">
    <property type="component" value="Unassembled WGS sequence"/>
</dbReference>
<protein>
    <submittedName>
        <fullName evidence="1">Uncharacterized protein</fullName>
    </submittedName>
</protein>
<proteinExistence type="predicted"/>
<name>A0A4R3L1I5_9BACL</name>
<reference evidence="1 2" key="1">
    <citation type="submission" date="2019-03" db="EMBL/GenBank/DDBJ databases">
        <title>Genomic Encyclopedia of Type Strains, Phase IV (KMG-IV): sequencing the most valuable type-strain genomes for metagenomic binning, comparative biology and taxonomic classification.</title>
        <authorList>
            <person name="Goeker M."/>
        </authorList>
    </citation>
    <scope>NUCLEOTIDE SEQUENCE [LARGE SCALE GENOMIC DNA]</scope>
    <source>
        <strain evidence="1 2">DSM 45707</strain>
    </source>
</reference>
<organism evidence="1 2">
    <name type="scientific">Hazenella coriacea</name>
    <dbReference type="NCBI Taxonomy" id="1179467"/>
    <lineage>
        <taxon>Bacteria</taxon>
        <taxon>Bacillati</taxon>
        <taxon>Bacillota</taxon>
        <taxon>Bacilli</taxon>
        <taxon>Bacillales</taxon>
        <taxon>Thermoactinomycetaceae</taxon>
        <taxon>Hazenella</taxon>
    </lineage>
</organism>
<keyword evidence="2" id="KW-1185">Reference proteome</keyword>
<evidence type="ECO:0000313" key="1">
    <source>
        <dbReference type="EMBL" id="TCS93431.1"/>
    </source>
</evidence>